<dbReference type="Gene3D" id="3.30.70.1060">
    <property type="entry name" value="Dimeric alpha+beta barrel"/>
    <property type="match status" value="1"/>
</dbReference>
<dbReference type="InterPro" id="IPR011008">
    <property type="entry name" value="Dimeric_a/b-barrel"/>
</dbReference>
<name>A0ABQ1XGY1_9MICC</name>
<protein>
    <recommendedName>
        <fullName evidence="2">YCII-related domain-containing protein</fullName>
    </recommendedName>
</protein>
<organism evidence="3 4">
    <name type="scientific">Pseudarthrobacter polychromogenes</name>
    <dbReference type="NCBI Taxonomy" id="1676"/>
    <lineage>
        <taxon>Bacteria</taxon>
        <taxon>Bacillati</taxon>
        <taxon>Actinomycetota</taxon>
        <taxon>Actinomycetes</taxon>
        <taxon>Micrococcales</taxon>
        <taxon>Micrococcaceae</taxon>
        <taxon>Pseudarthrobacter</taxon>
    </lineage>
</organism>
<dbReference type="Proteomes" id="UP000596938">
    <property type="component" value="Unassembled WGS sequence"/>
</dbReference>
<comment type="caution">
    <text evidence="3">The sequence shown here is derived from an EMBL/GenBank/DDBJ whole genome shotgun (WGS) entry which is preliminary data.</text>
</comment>
<evidence type="ECO:0000313" key="4">
    <source>
        <dbReference type="Proteomes" id="UP000596938"/>
    </source>
</evidence>
<dbReference type="RefSeq" id="WP_188809682.1">
    <property type="nucleotide sequence ID" value="NZ_BAAAWV010000001.1"/>
</dbReference>
<dbReference type="Pfam" id="PF03795">
    <property type="entry name" value="YCII"/>
    <property type="match status" value="1"/>
</dbReference>
<dbReference type="PANTHER" id="PTHR35174:SF3">
    <property type="entry name" value="BLL7171 PROTEIN"/>
    <property type="match status" value="1"/>
</dbReference>
<evidence type="ECO:0000313" key="3">
    <source>
        <dbReference type="EMBL" id="GGG92753.1"/>
    </source>
</evidence>
<proteinExistence type="inferred from homology"/>
<dbReference type="EMBL" id="BMKU01000003">
    <property type="protein sequence ID" value="GGG92753.1"/>
    <property type="molecule type" value="Genomic_DNA"/>
</dbReference>
<feature type="domain" description="YCII-related" evidence="2">
    <location>
        <begin position="1"/>
        <end position="98"/>
    </location>
</feature>
<accession>A0ABQ1XGY1</accession>
<dbReference type="SUPFAM" id="SSF54909">
    <property type="entry name" value="Dimeric alpha+beta barrel"/>
    <property type="match status" value="1"/>
</dbReference>
<dbReference type="PANTHER" id="PTHR35174">
    <property type="entry name" value="BLL7171 PROTEIN-RELATED"/>
    <property type="match status" value="1"/>
</dbReference>
<sequence length="121" mass="12793">MKHFLLSIQQPDGGAAPPEILEPVMRKVDAFNSELKSAGAWVFAGGLDQPAGAVVARSRAGQVTITQGPYFQGNEHLGGLSIILARDLASALEWGKKLADATMLPVEVREFQGGPSDHLAT</sequence>
<dbReference type="InterPro" id="IPR005545">
    <property type="entry name" value="YCII"/>
</dbReference>
<comment type="similarity">
    <text evidence="1">Belongs to the YciI family.</text>
</comment>
<evidence type="ECO:0000259" key="2">
    <source>
        <dbReference type="Pfam" id="PF03795"/>
    </source>
</evidence>
<evidence type="ECO:0000256" key="1">
    <source>
        <dbReference type="ARBA" id="ARBA00007689"/>
    </source>
</evidence>
<keyword evidence="4" id="KW-1185">Reference proteome</keyword>
<reference evidence="4" key="1">
    <citation type="journal article" date="2019" name="Int. J. Syst. Evol. Microbiol.">
        <title>The Global Catalogue of Microorganisms (GCM) 10K type strain sequencing project: providing services to taxonomists for standard genome sequencing and annotation.</title>
        <authorList>
            <consortium name="The Broad Institute Genomics Platform"/>
            <consortium name="The Broad Institute Genome Sequencing Center for Infectious Disease"/>
            <person name="Wu L."/>
            <person name="Ma J."/>
        </authorList>
    </citation>
    <scope>NUCLEOTIDE SEQUENCE [LARGE SCALE GENOMIC DNA]</scope>
    <source>
        <strain evidence="4">CGMCC 1.1927</strain>
    </source>
</reference>
<gene>
    <name evidence="3" type="ORF">GCM10011577_14380</name>
</gene>